<comment type="caution">
    <text evidence="5">The sequence shown here is derived from an EMBL/GenBank/DDBJ whole genome shotgun (WGS) entry which is preliminary data.</text>
</comment>
<organism evidence="5 7">
    <name type="scientific">Paraburkholderia madseniana</name>
    <dbReference type="NCBI Taxonomy" id="2599607"/>
    <lineage>
        <taxon>Bacteria</taxon>
        <taxon>Pseudomonadati</taxon>
        <taxon>Pseudomonadota</taxon>
        <taxon>Betaproteobacteria</taxon>
        <taxon>Burkholderiales</taxon>
        <taxon>Burkholderiaceae</taxon>
        <taxon>Paraburkholderia</taxon>
    </lineage>
</organism>
<dbReference type="CDD" id="cd16406">
    <property type="entry name" value="ParB_N_like"/>
    <property type="match status" value="1"/>
</dbReference>
<dbReference type="GO" id="GO:0007059">
    <property type="term" value="P:chromosome segregation"/>
    <property type="evidence" value="ECO:0007669"/>
    <property type="project" value="TreeGrafter"/>
</dbReference>
<keyword evidence="6" id="KW-1185">Reference proteome</keyword>
<evidence type="ECO:0000313" key="6">
    <source>
        <dbReference type="Proteomes" id="UP001209412"/>
    </source>
</evidence>
<sequence length="662" mass="73509">MDQIVENRATETVVESRFGNDTQIEYVPLGLLCKSPHNVRRKAPTGIEALAGNIAAAGVMQNLVTHEMKTRGKQRKLGVCAGQRRLLALELLRTTGRIDDSYPVPVKVVSEADAVAVSLIENQQREPMHPADACEAFRLLVNEGRTVDYIAALFSLSEIQVQRHLKLANVSPRLIDVFRDDGMTLEQIRTLALTDDHELQERLWFDAAQTWQRNPAQLRDAITNSEIDVSNSNLVAFVTLDAYEAAGGHVRRDLFSDEQNAGYVTDAELLHRLVAEKLVSAAQTLSAEGWSWVETRVRRDFGEMARFGRLPSASREYTKKEKAELRALKNANEQAAAELNAYYDAEDEAEDDARRDALETAADAASQALDDFAERLEIWSDDQKARAGAFVTLDHDGKAVIERGLVKPEDRASVNREGVTGADELPAPAEKPLHGKDLSRRLTAHRTAAVQIELARNPVAALVVLMHRLIPVVFDDRYVCVYDQHAADVRATCSHNRLLQAADDMEASAAWKEISAEREKWAALLPTRFSDLLPWLMTQSEDVLSNLFAFCVAATVNGVSESDGAHPVNVLMNLLNVDMTQYWKATRTSYLNHVSKARIVDVVAQALSPEAAAPLEKLKKDAAAETAERLLADARWLPEVLVSRETPVVWDDDEDEKEEEAA</sequence>
<proteinExistence type="predicted"/>
<dbReference type="AlphaFoldDB" id="A0AAP5BMK1"/>
<keyword evidence="1" id="KW-0175">Coiled coil</keyword>
<protein>
    <submittedName>
        <fullName evidence="5">ParB/RepB/Spo0J family partition protein</fullName>
    </submittedName>
</protein>
<reference evidence="5" key="1">
    <citation type="submission" date="2022-06" db="EMBL/GenBank/DDBJ databases">
        <title>PHB producers.</title>
        <authorList>
            <person name="Besaury L."/>
        </authorList>
    </citation>
    <scope>NUCLEOTIDE SEQUENCE</scope>
    <source>
        <strain evidence="5 6">SEWS6</strain>
    </source>
</reference>
<evidence type="ECO:0000313" key="7">
    <source>
        <dbReference type="Proteomes" id="UP001242288"/>
    </source>
</evidence>
<evidence type="ECO:0000256" key="2">
    <source>
        <dbReference type="SAM" id="MobiDB-lite"/>
    </source>
</evidence>
<evidence type="ECO:0000256" key="1">
    <source>
        <dbReference type="SAM" id="Coils"/>
    </source>
</evidence>
<evidence type="ECO:0000259" key="3">
    <source>
        <dbReference type="SMART" id="SM00470"/>
    </source>
</evidence>
<feature type="domain" description="ParB-like N-terminal" evidence="3">
    <location>
        <begin position="25"/>
        <end position="123"/>
    </location>
</feature>
<dbReference type="InterPro" id="IPR003115">
    <property type="entry name" value="ParB_N"/>
</dbReference>
<dbReference type="PANTHER" id="PTHR33375:SF7">
    <property type="entry name" value="CHROMOSOME 2-PARTITIONING PROTEIN PARB-RELATED"/>
    <property type="match status" value="1"/>
</dbReference>
<gene>
    <name evidence="5" type="ORF">NIE36_39740</name>
    <name evidence="4" type="ORF">OSB80_39835</name>
</gene>
<dbReference type="InterPro" id="IPR050336">
    <property type="entry name" value="Chromosome_partition/occlusion"/>
</dbReference>
<accession>A0AAP5BMK1</accession>
<dbReference type="EMBL" id="JAPKHW010000055">
    <property type="protein sequence ID" value="MCX4151447.1"/>
    <property type="molecule type" value="Genomic_DNA"/>
</dbReference>
<feature type="coiled-coil region" evidence="1">
    <location>
        <begin position="318"/>
        <end position="375"/>
    </location>
</feature>
<dbReference type="RefSeq" id="WP_266261691.1">
    <property type="nucleotide sequence ID" value="NZ_JAMXWF010000055.1"/>
</dbReference>
<dbReference type="InterPro" id="IPR036086">
    <property type="entry name" value="ParB/Sulfiredoxin_sf"/>
</dbReference>
<dbReference type="SUPFAM" id="SSF110849">
    <property type="entry name" value="ParB/Sulfiredoxin"/>
    <property type="match status" value="1"/>
</dbReference>
<dbReference type="Proteomes" id="UP001209412">
    <property type="component" value="Unassembled WGS sequence"/>
</dbReference>
<dbReference type="EMBL" id="JAMXWF010000055">
    <property type="protein sequence ID" value="MDQ6413260.1"/>
    <property type="molecule type" value="Genomic_DNA"/>
</dbReference>
<evidence type="ECO:0000313" key="4">
    <source>
        <dbReference type="EMBL" id="MCX4151447.1"/>
    </source>
</evidence>
<dbReference type="PANTHER" id="PTHR33375">
    <property type="entry name" value="CHROMOSOME-PARTITIONING PROTEIN PARB-RELATED"/>
    <property type="match status" value="1"/>
</dbReference>
<name>A0AAP5BMK1_9BURK</name>
<dbReference type="GO" id="GO:0005694">
    <property type="term" value="C:chromosome"/>
    <property type="evidence" value="ECO:0007669"/>
    <property type="project" value="TreeGrafter"/>
</dbReference>
<dbReference type="SUPFAM" id="SSF109709">
    <property type="entry name" value="KorB DNA-binding domain-like"/>
    <property type="match status" value="1"/>
</dbReference>
<dbReference type="Gene3D" id="1.10.10.2830">
    <property type="match status" value="1"/>
</dbReference>
<dbReference type="Proteomes" id="UP001242288">
    <property type="component" value="Unassembled WGS sequence"/>
</dbReference>
<dbReference type="Pfam" id="PF02195">
    <property type="entry name" value="ParB_N"/>
    <property type="match status" value="1"/>
</dbReference>
<dbReference type="SMART" id="SM00470">
    <property type="entry name" value="ParB"/>
    <property type="match status" value="1"/>
</dbReference>
<evidence type="ECO:0000313" key="5">
    <source>
        <dbReference type="EMBL" id="MDQ6413260.1"/>
    </source>
</evidence>
<feature type="region of interest" description="Disordered" evidence="2">
    <location>
        <begin position="411"/>
        <end position="437"/>
    </location>
</feature>